<keyword evidence="7" id="KW-1185">Reference proteome</keyword>
<evidence type="ECO:0000256" key="3">
    <source>
        <dbReference type="ARBA" id="ARBA00022989"/>
    </source>
</evidence>
<evidence type="ECO:0000256" key="4">
    <source>
        <dbReference type="ARBA" id="ARBA00023136"/>
    </source>
</evidence>
<organism evidence="6 7">
    <name type="scientific">Stephania japonica</name>
    <dbReference type="NCBI Taxonomy" id="461633"/>
    <lineage>
        <taxon>Eukaryota</taxon>
        <taxon>Viridiplantae</taxon>
        <taxon>Streptophyta</taxon>
        <taxon>Embryophyta</taxon>
        <taxon>Tracheophyta</taxon>
        <taxon>Spermatophyta</taxon>
        <taxon>Magnoliopsida</taxon>
        <taxon>Ranunculales</taxon>
        <taxon>Menispermaceae</taxon>
        <taxon>Menispermoideae</taxon>
        <taxon>Cissampelideae</taxon>
        <taxon>Stephania</taxon>
    </lineage>
</organism>
<dbReference type="GO" id="GO:0005789">
    <property type="term" value="C:endoplasmic reticulum membrane"/>
    <property type="evidence" value="ECO:0007669"/>
    <property type="project" value="TreeGrafter"/>
</dbReference>
<dbReference type="EMBL" id="JBBNAE010000002">
    <property type="protein sequence ID" value="KAK9146953.1"/>
    <property type="molecule type" value="Genomic_DNA"/>
</dbReference>
<dbReference type="InterPro" id="IPR015399">
    <property type="entry name" value="DUF1977_DnaJ-like"/>
</dbReference>
<comment type="caution">
    <text evidence="6">The sequence shown here is derived from an EMBL/GenBank/DDBJ whole genome shotgun (WGS) entry which is preliminary data.</text>
</comment>
<dbReference type="PANTHER" id="PTHR43908">
    <property type="entry name" value="AT29763P-RELATED"/>
    <property type="match status" value="1"/>
</dbReference>
<keyword evidence="2" id="KW-0812">Transmembrane</keyword>
<dbReference type="Pfam" id="PF09320">
    <property type="entry name" value="DUF1977"/>
    <property type="match status" value="1"/>
</dbReference>
<feature type="domain" description="J" evidence="5">
    <location>
        <begin position="104"/>
        <end position="168"/>
    </location>
</feature>
<dbReference type="SUPFAM" id="SSF46565">
    <property type="entry name" value="Chaperone J-domain"/>
    <property type="match status" value="1"/>
</dbReference>
<dbReference type="PANTHER" id="PTHR43908:SF5">
    <property type="entry name" value="CHAPERONE PROTEIN DNAJ 49"/>
    <property type="match status" value="1"/>
</dbReference>
<dbReference type="Pfam" id="PF00226">
    <property type="entry name" value="DnaJ"/>
    <property type="match status" value="1"/>
</dbReference>
<dbReference type="AlphaFoldDB" id="A0AAP0K6M4"/>
<evidence type="ECO:0000259" key="5">
    <source>
        <dbReference type="PROSITE" id="PS50076"/>
    </source>
</evidence>
<sequence>MESNKDEALRCISIARSALASGDKQRASKFVKITLRLNGDIPVDELLASCENSAPPSSIEEKYEGQRAAGDSGNLNGVEGCRNGERAYSDENVKLVNEIKRTRDYYAILGMEKSCSVEEIRRAYKKLSLKVHPDKNKAPGSEEAFKKVCKAFKCLSEEESRRNYDQTGVVDEFEHIQRHNVRRYYRRRRTANDFFHDDFNPDEIFRSFFGQSDGFRTSNVRRTRRTDDWQRETDHIHGGFDVKILLQLLPVLFVFLLATIPFSEPEYSLHSGRAYQLPRVTQNYGIEYYVKSSDFDKKFPLGSSSREIVEGHVVNEYISMLGRYCRVEIRRRQWDRNFPTPYCNRLYDLNVY</sequence>
<dbReference type="CDD" id="cd06257">
    <property type="entry name" value="DnaJ"/>
    <property type="match status" value="1"/>
</dbReference>
<gene>
    <name evidence="6" type="ORF">Sjap_006856</name>
</gene>
<dbReference type="GO" id="GO:0071218">
    <property type="term" value="P:cellular response to misfolded protein"/>
    <property type="evidence" value="ECO:0007669"/>
    <property type="project" value="TreeGrafter"/>
</dbReference>
<keyword evidence="4" id="KW-0472">Membrane</keyword>
<protein>
    <recommendedName>
        <fullName evidence="5">J domain-containing protein</fullName>
    </recommendedName>
</protein>
<dbReference type="Proteomes" id="UP001417504">
    <property type="component" value="Unassembled WGS sequence"/>
</dbReference>
<name>A0AAP0K6M4_9MAGN</name>
<evidence type="ECO:0000256" key="2">
    <source>
        <dbReference type="ARBA" id="ARBA00022692"/>
    </source>
</evidence>
<evidence type="ECO:0000256" key="1">
    <source>
        <dbReference type="ARBA" id="ARBA00004167"/>
    </source>
</evidence>
<accession>A0AAP0K6M4</accession>
<dbReference type="PRINTS" id="PR00625">
    <property type="entry name" value="JDOMAIN"/>
</dbReference>
<evidence type="ECO:0000313" key="7">
    <source>
        <dbReference type="Proteomes" id="UP001417504"/>
    </source>
</evidence>
<dbReference type="SMART" id="SM00271">
    <property type="entry name" value="DnaJ"/>
    <property type="match status" value="1"/>
</dbReference>
<evidence type="ECO:0000313" key="6">
    <source>
        <dbReference type="EMBL" id="KAK9146953.1"/>
    </source>
</evidence>
<reference evidence="6 7" key="1">
    <citation type="submission" date="2024-01" db="EMBL/GenBank/DDBJ databases">
        <title>Genome assemblies of Stephania.</title>
        <authorList>
            <person name="Yang L."/>
        </authorList>
    </citation>
    <scope>NUCLEOTIDE SEQUENCE [LARGE SCALE GENOMIC DNA]</scope>
    <source>
        <strain evidence="6">QJT</strain>
        <tissue evidence="6">Leaf</tissue>
    </source>
</reference>
<dbReference type="GO" id="GO:0030544">
    <property type="term" value="F:Hsp70 protein binding"/>
    <property type="evidence" value="ECO:0007669"/>
    <property type="project" value="TreeGrafter"/>
</dbReference>
<dbReference type="InterPro" id="IPR001623">
    <property type="entry name" value="DnaJ_domain"/>
</dbReference>
<comment type="subcellular location">
    <subcellularLocation>
        <location evidence="1">Membrane</location>
        <topology evidence="1">Single-pass membrane protein</topology>
    </subcellularLocation>
</comment>
<keyword evidence="3" id="KW-1133">Transmembrane helix</keyword>
<dbReference type="Gene3D" id="1.10.287.110">
    <property type="entry name" value="DnaJ domain"/>
    <property type="match status" value="1"/>
</dbReference>
<proteinExistence type="predicted"/>
<dbReference type="PROSITE" id="PS50076">
    <property type="entry name" value="DNAJ_2"/>
    <property type="match status" value="1"/>
</dbReference>
<dbReference type="InterPro" id="IPR036869">
    <property type="entry name" value="J_dom_sf"/>
</dbReference>
<dbReference type="InterPro" id="IPR051100">
    <property type="entry name" value="DnaJ_subfamily_B/C"/>
</dbReference>